<dbReference type="EC" id="6.3.3.3" evidence="9"/>
<dbReference type="InterPro" id="IPR027417">
    <property type="entry name" value="P-loop_NTPase"/>
</dbReference>
<reference evidence="10 11" key="1">
    <citation type="submission" date="2020-11" db="EMBL/GenBank/DDBJ databases">
        <title>Genomic insight of Alicyclobacillus mali FL 18 reveals a new arsenic-resistant strain, with potential in environmental biotechnology.</title>
        <authorList>
            <person name="Fiorentino G."/>
            <person name="Gallo G."/>
            <person name="Aulitto M."/>
        </authorList>
    </citation>
    <scope>NUCLEOTIDE SEQUENCE [LARGE SCALE GENOMIC DNA]</scope>
    <source>
        <strain evidence="10 11">FL 18</strain>
    </source>
</reference>
<dbReference type="NCBIfam" id="TIGR00347">
    <property type="entry name" value="bioD"/>
    <property type="match status" value="1"/>
</dbReference>
<evidence type="ECO:0000256" key="9">
    <source>
        <dbReference type="HAMAP-Rule" id="MF_00336"/>
    </source>
</evidence>
<evidence type="ECO:0000256" key="3">
    <source>
        <dbReference type="ARBA" id="ARBA00022723"/>
    </source>
</evidence>
<comment type="caution">
    <text evidence="10">The sequence shown here is derived from an EMBL/GenBank/DDBJ whole genome shotgun (WGS) entry which is preliminary data.</text>
</comment>
<evidence type="ECO:0000256" key="4">
    <source>
        <dbReference type="ARBA" id="ARBA00022741"/>
    </source>
</evidence>
<protein>
    <recommendedName>
        <fullName evidence="9">ATP-dependent dethiobiotin synthetase BioD</fullName>
        <ecNumber evidence="9">6.3.3.3</ecNumber>
    </recommendedName>
    <alternativeName>
        <fullName evidence="9">DTB synthetase</fullName>
        <shortName evidence="9">DTBS</shortName>
    </alternativeName>
    <alternativeName>
        <fullName evidence="9">Dethiobiotin synthase</fullName>
    </alternativeName>
</protein>
<comment type="caution">
    <text evidence="9">Lacks conserved residue(s) required for the propagation of feature annotation.</text>
</comment>
<evidence type="ECO:0000313" key="10">
    <source>
        <dbReference type="EMBL" id="MBF8377321.1"/>
    </source>
</evidence>
<comment type="pathway">
    <text evidence="9">Cofactor biosynthesis; biotin biosynthesis; biotin from 7,8-diaminononanoate: step 1/2.</text>
</comment>
<dbReference type="EMBL" id="JADPKZ010000035">
    <property type="protein sequence ID" value="MBF8377321.1"/>
    <property type="molecule type" value="Genomic_DNA"/>
</dbReference>
<dbReference type="RefSeq" id="WP_195867328.1">
    <property type="nucleotide sequence ID" value="NZ_JADPKZ010000035.1"/>
</dbReference>
<proteinExistence type="inferred from homology"/>
<sequence>MKGLFIAGTDTGVGKTWVTGALARALRRRGYDVGVCKPIQSGNFKDDPSGDAMILRRLAGVPDSISDICLYALPQPVAPQLAMRLSEVHVYMDDVVGFCRRAANRHEWVFVEGAGGVAVPYLHDAWVSHVIRALDLPVLIVARPGLGTVNHSILTIEYLRNRDIRVVGVVFNRACDPGAENNTDSRLAALLEETNANYIRESTGVPVFGSLPHIPSYAYEPNIVSFVEENVDMAGLLESLGSVYSGY</sequence>
<dbReference type="InterPro" id="IPR004472">
    <property type="entry name" value="DTB_synth_BioD"/>
</dbReference>
<organism evidence="10 11">
    <name type="scientific">Alicyclobacillus mali</name>
    <name type="common">ex Roth et al. 2021</name>
    <dbReference type="NCBI Taxonomy" id="1123961"/>
    <lineage>
        <taxon>Bacteria</taxon>
        <taxon>Bacillati</taxon>
        <taxon>Bacillota</taxon>
        <taxon>Bacilli</taxon>
        <taxon>Bacillales</taxon>
        <taxon>Alicyclobacillaceae</taxon>
        <taxon>Alicyclobacillus</taxon>
    </lineage>
</organism>
<evidence type="ECO:0000256" key="8">
    <source>
        <dbReference type="ARBA" id="ARBA00047386"/>
    </source>
</evidence>
<keyword evidence="4 9" id="KW-0547">Nucleotide-binding</keyword>
<feature type="binding site" evidence="9">
    <location>
        <begin position="172"/>
        <end position="173"/>
    </location>
    <ligand>
        <name>ATP</name>
        <dbReference type="ChEBI" id="CHEBI:30616"/>
    </ligand>
</feature>
<evidence type="ECO:0000256" key="1">
    <source>
        <dbReference type="ARBA" id="ARBA00022490"/>
    </source>
</evidence>
<accession>A0ABS0F218</accession>
<keyword evidence="5 9" id="KW-0093">Biotin biosynthesis</keyword>
<dbReference type="HAMAP" id="MF_00336">
    <property type="entry name" value="BioD"/>
    <property type="match status" value="1"/>
</dbReference>
<comment type="subunit">
    <text evidence="9">Homodimer.</text>
</comment>
<feature type="binding site" evidence="9">
    <location>
        <position position="41"/>
    </location>
    <ligand>
        <name>substrate</name>
    </ligand>
</feature>
<dbReference type="Gene3D" id="3.40.50.300">
    <property type="entry name" value="P-loop containing nucleotide triphosphate hydrolases"/>
    <property type="match status" value="1"/>
</dbReference>
<keyword evidence="11" id="KW-1185">Reference proteome</keyword>
<comment type="catalytic activity">
    <reaction evidence="9">
        <text>(7R,8S)-7,8-diammoniononanoate + CO2 + ATP = (4R,5S)-dethiobiotin + ADP + phosphate + 3 H(+)</text>
        <dbReference type="Rhea" id="RHEA:15805"/>
        <dbReference type="ChEBI" id="CHEBI:15378"/>
        <dbReference type="ChEBI" id="CHEBI:16526"/>
        <dbReference type="ChEBI" id="CHEBI:30616"/>
        <dbReference type="ChEBI" id="CHEBI:43474"/>
        <dbReference type="ChEBI" id="CHEBI:149469"/>
        <dbReference type="ChEBI" id="CHEBI:149473"/>
        <dbReference type="ChEBI" id="CHEBI:456216"/>
        <dbReference type="EC" id="6.3.3.3"/>
    </reaction>
</comment>
<feature type="binding site" evidence="9">
    <location>
        <position position="51"/>
    </location>
    <ligand>
        <name>Mg(2+)</name>
        <dbReference type="ChEBI" id="CHEBI:18420"/>
    </ligand>
</feature>
<dbReference type="PANTHER" id="PTHR43210:SF2">
    <property type="entry name" value="ATP-DEPENDENT DETHIOBIOTIN SYNTHETASE BIOD 2"/>
    <property type="match status" value="1"/>
</dbReference>
<gene>
    <name evidence="9 10" type="primary">bioD</name>
    <name evidence="10" type="ORF">IW967_05475</name>
</gene>
<keyword evidence="6 9" id="KW-0067">ATP-binding</keyword>
<name>A0ABS0F218_9BACL</name>
<evidence type="ECO:0000256" key="7">
    <source>
        <dbReference type="ARBA" id="ARBA00022842"/>
    </source>
</evidence>
<keyword evidence="3 9" id="KW-0479">Metal-binding</keyword>
<dbReference type="Pfam" id="PF13500">
    <property type="entry name" value="AAA_26"/>
    <property type="match status" value="1"/>
</dbReference>
<comment type="subcellular location">
    <subcellularLocation>
        <location evidence="9">Cytoplasm</location>
    </subcellularLocation>
</comment>
<dbReference type="SUPFAM" id="SSF52540">
    <property type="entry name" value="P-loop containing nucleoside triphosphate hydrolases"/>
    <property type="match status" value="1"/>
</dbReference>
<comment type="function">
    <text evidence="9">Catalyzes a mechanistically unusual reaction, the ATP-dependent insertion of CO2 between the N7 and N8 nitrogen atoms of 7,8-diaminopelargonic acid (DAPA, also called 7,8-diammoniononanoate) to form a ureido ring.</text>
</comment>
<evidence type="ECO:0000256" key="5">
    <source>
        <dbReference type="ARBA" id="ARBA00022756"/>
    </source>
</evidence>
<feature type="binding site" evidence="9">
    <location>
        <position position="51"/>
    </location>
    <ligand>
        <name>ATP</name>
        <dbReference type="ChEBI" id="CHEBI:30616"/>
    </ligand>
</feature>
<evidence type="ECO:0000313" key="11">
    <source>
        <dbReference type="Proteomes" id="UP000642910"/>
    </source>
</evidence>
<feature type="binding site" evidence="9">
    <location>
        <position position="16"/>
    </location>
    <ligand>
        <name>Mg(2+)</name>
        <dbReference type="ChEBI" id="CHEBI:18420"/>
    </ligand>
</feature>
<comment type="cofactor">
    <cofactor evidence="9">
        <name>Mg(2+)</name>
        <dbReference type="ChEBI" id="CHEBI:18420"/>
    </cofactor>
</comment>
<dbReference type="PANTHER" id="PTHR43210">
    <property type="entry name" value="DETHIOBIOTIN SYNTHETASE"/>
    <property type="match status" value="1"/>
</dbReference>
<feature type="binding site" evidence="9">
    <location>
        <position position="112"/>
    </location>
    <ligand>
        <name>Mg(2+)</name>
        <dbReference type="ChEBI" id="CHEBI:18420"/>
    </ligand>
</feature>
<comment type="catalytic activity">
    <reaction evidence="8">
        <text>(7R,8S)-8-amino-7-(carboxyamino)nonanoate + ATP = (4R,5S)-dethiobiotin + ADP + phosphate + H(+)</text>
        <dbReference type="Rhea" id="RHEA:63684"/>
        <dbReference type="ChEBI" id="CHEBI:15378"/>
        <dbReference type="ChEBI" id="CHEBI:30616"/>
        <dbReference type="ChEBI" id="CHEBI:43474"/>
        <dbReference type="ChEBI" id="CHEBI:149470"/>
        <dbReference type="ChEBI" id="CHEBI:149473"/>
        <dbReference type="ChEBI" id="CHEBI:456216"/>
    </reaction>
</comment>
<keyword evidence="7 9" id="KW-0460">Magnesium</keyword>
<keyword evidence="1 9" id="KW-0963">Cytoplasm</keyword>
<feature type="binding site" evidence="9">
    <location>
        <begin position="112"/>
        <end position="115"/>
    </location>
    <ligand>
        <name>ATP</name>
        <dbReference type="ChEBI" id="CHEBI:30616"/>
    </ligand>
</feature>
<dbReference type="PIRSF" id="PIRSF006755">
    <property type="entry name" value="DTB_synth"/>
    <property type="match status" value="1"/>
</dbReference>
<comment type="similarity">
    <text evidence="9">Belongs to the dethiobiotin synthetase family.</text>
</comment>
<dbReference type="Proteomes" id="UP000642910">
    <property type="component" value="Unassembled WGS sequence"/>
</dbReference>
<dbReference type="CDD" id="cd03109">
    <property type="entry name" value="DTBS"/>
    <property type="match status" value="1"/>
</dbReference>
<evidence type="ECO:0000256" key="6">
    <source>
        <dbReference type="ARBA" id="ARBA00022840"/>
    </source>
</evidence>
<keyword evidence="2 9" id="KW-0436">Ligase</keyword>
<evidence type="ECO:0000256" key="2">
    <source>
        <dbReference type="ARBA" id="ARBA00022598"/>
    </source>
</evidence>
<dbReference type="GO" id="GO:0004141">
    <property type="term" value="F:dethiobiotin synthase activity"/>
    <property type="evidence" value="ECO:0007669"/>
    <property type="project" value="UniProtKB-EC"/>
</dbReference>
<feature type="binding site" evidence="9">
    <location>
        <begin position="212"/>
        <end position="214"/>
    </location>
    <ligand>
        <name>ATP</name>
        <dbReference type="ChEBI" id="CHEBI:30616"/>
    </ligand>
</feature>
<feature type="active site" evidence="9">
    <location>
        <position position="37"/>
    </location>
</feature>